<dbReference type="GO" id="GO:0006351">
    <property type="term" value="P:DNA-templated transcription"/>
    <property type="evidence" value="ECO:0007669"/>
    <property type="project" value="InterPro"/>
</dbReference>
<dbReference type="GO" id="GO:0008270">
    <property type="term" value="F:zinc ion binding"/>
    <property type="evidence" value="ECO:0007669"/>
    <property type="project" value="InterPro"/>
</dbReference>
<dbReference type="PROSITE" id="PS50048">
    <property type="entry name" value="ZN2_CY6_FUNGAL_2"/>
    <property type="match status" value="1"/>
</dbReference>
<evidence type="ECO:0000256" key="3">
    <source>
        <dbReference type="ARBA" id="ARBA00023125"/>
    </source>
</evidence>
<dbReference type="PANTHER" id="PTHR46910">
    <property type="entry name" value="TRANSCRIPTION FACTOR PDR1"/>
    <property type="match status" value="1"/>
</dbReference>
<dbReference type="InterPro" id="IPR007219">
    <property type="entry name" value="XnlR_reg_dom"/>
</dbReference>
<dbReference type="CDD" id="cd12148">
    <property type="entry name" value="fungal_TF_MHR"/>
    <property type="match status" value="1"/>
</dbReference>
<evidence type="ECO:0000313" key="8">
    <source>
        <dbReference type="EMBL" id="OOF90875.1"/>
    </source>
</evidence>
<keyword evidence="1" id="KW-0479">Metal-binding</keyword>
<protein>
    <recommendedName>
        <fullName evidence="7">Zn(2)-C6 fungal-type domain-containing protein</fullName>
    </recommendedName>
</protein>
<dbReference type="InterPro" id="IPR001138">
    <property type="entry name" value="Zn2Cys6_DnaBD"/>
</dbReference>
<dbReference type="GO" id="GO:0000981">
    <property type="term" value="F:DNA-binding transcription factor activity, RNA polymerase II-specific"/>
    <property type="evidence" value="ECO:0007669"/>
    <property type="project" value="InterPro"/>
</dbReference>
<dbReference type="VEuPathDB" id="FungiDB:ASPCADRAFT_134903"/>
<organism evidence="8 9">
    <name type="scientific">Aspergillus carbonarius (strain ITEM 5010)</name>
    <dbReference type="NCBI Taxonomy" id="602072"/>
    <lineage>
        <taxon>Eukaryota</taxon>
        <taxon>Fungi</taxon>
        <taxon>Dikarya</taxon>
        <taxon>Ascomycota</taxon>
        <taxon>Pezizomycotina</taxon>
        <taxon>Eurotiomycetes</taxon>
        <taxon>Eurotiomycetidae</taxon>
        <taxon>Eurotiales</taxon>
        <taxon>Aspergillaceae</taxon>
        <taxon>Aspergillus</taxon>
        <taxon>Aspergillus subgen. Circumdati</taxon>
    </lineage>
</organism>
<dbReference type="PANTHER" id="PTHR46910:SF25">
    <property type="entry name" value="ABC-TRANSPORTER-REGULATING TRANSCRIPTION FACTOR"/>
    <property type="match status" value="1"/>
</dbReference>
<dbReference type="Pfam" id="PF00172">
    <property type="entry name" value="Zn_clus"/>
    <property type="match status" value="1"/>
</dbReference>
<evidence type="ECO:0000259" key="7">
    <source>
        <dbReference type="PROSITE" id="PS50048"/>
    </source>
</evidence>
<dbReference type="InterPro" id="IPR050987">
    <property type="entry name" value="AtrR-like"/>
</dbReference>
<feature type="compositionally biased region" description="Basic and acidic residues" evidence="6">
    <location>
        <begin position="90"/>
        <end position="105"/>
    </location>
</feature>
<evidence type="ECO:0000256" key="2">
    <source>
        <dbReference type="ARBA" id="ARBA00023015"/>
    </source>
</evidence>
<reference evidence="9" key="1">
    <citation type="journal article" date="2017" name="Genome Biol.">
        <title>Comparative genomics reveals high biological diversity and specific adaptations in the industrially and medically important fungal genus Aspergillus.</title>
        <authorList>
            <person name="de Vries R.P."/>
            <person name="Riley R."/>
            <person name="Wiebenga A."/>
            <person name="Aguilar-Osorio G."/>
            <person name="Amillis S."/>
            <person name="Uchima C.A."/>
            <person name="Anderluh G."/>
            <person name="Asadollahi M."/>
            <person name="Askin M."/>
            <person name="Barry K."/>
            <person name="Battaglia E."/>
            <person name="Bayram O."/>
            <person name="Benocci T."/>
            <person name="Braus-Stromeyer S.A."/>
            <person name="Caldana C."/>
            <person name="Canovas D."/>
            <person name="Cerqueira G.C."/>
            <person name="Chen F."/>
            <person name="Chen W."/>
            <person name="Choi C."/>
            <person name="Clum A."/>
            <person name="Dos Santos R.A."/>
            <person name="Damasio A.R."/>
            <person name="Diallinas G."/>
            <person name="Emri T."/>
            <person name="Fekete E."/>
            <person name="Flipphi M."/>
            <person name="Freyberg S."/>
            <person name="Gallo A."/>
            <person name="Gournas C."/>
            <person name="Habgood R."/>
            <person name="Hainaut M."/>
            <person name="Harispe M.L."/>
            <person name="Henrissat B."/>
            <person name="Hilden K.S."/>
            <person name="Hope R."/>
            <person name="Hossain A."/>
            <person name="Karabika E."/>
            <person name="Karaffa L."/>
            <person name="Karanyi Z."/>
            <person name="Krasevec N."/>
            <person name="Kuo A."/>
            <person name="Kusch H."/>
            <person name="LaButti K."/>
            <person name="Lagendijk E.L."/>
            <person name="Lapidus A."/>
            <person name="Levasseur A."/>
            <person name="Lindquist E."/>
            <person name="Lipzen A."/>
            <person name="Logrieco A.F."/>
            <person name="MacCabe A."/>
            <person name="Maekelae M.R."/>
            <person name="Malavazi I."/>
            <person name="Melin P."/>
            <person name="Meyer V."/>
            <person name="Mielnichuk N."/>
            <person name="Miskei M."/>
            <person name="Molnar A.P."/>
            <person name="Mule G."/>
            <person name="Ngan C.Y."/>
            <person name="Orejas M."/>
            <person name="Orosz E."/>
            <person name="Ouedraogo J.P."/>
            <person name="Overkamp K.M."/>
            <person name="Park H.-S."/>
            <person name="Perrone G."/>
            <person name="Piumi F."/>
            <person name="Punt P.J."/>
            <person name="Ram A.F."/>
            <person name="Ramon A."/>
            <person name="Rauscher S."/>
            <person name="Record E."/>
            <person name="Riano-Pachon D.M."/>
            <person name="Robert V."/>
            <person name="Roehrig J."/>
            <person name="Ruller R."/>
            <person name="Salamov A."/>
            <person name="Salih N.S."/>
            <person name="Samson R.A."/>
            <person name="Sandor E."/>
            <person name="Sanguinetti M."/>
            <person name="Schuetze T."/>
            <person name="Sepcic K."/>
            <person name="Shelest E."/>
            <person name="Sherlock G."/>
            <person name="Sophianopoulou V."/>
            <person name="Squina F.M."/>
            <person name="Sun H."/>
            <person name="Susca A."/>
            <person name="Todd R.B."/>
            <person name="Tsang A."/>
            <person name="Unkles S.E."/>
            <person name="van de Wiele N."/>
            <person name="van Rossen-Uffink D."/>
            <person name="Oliveira J.V."/>
            <person name="Vesth T.C."/>
            <person name="Visser J."/>
            <person name="Yu J.-H."/>
            <person name="Zhou M."/>
            <person name="Andersen M.R."/>
            <person name="Archer D.B."/>
            <person name="Baker S.E."/>
            <person name="Benoit I."/>
            <person name="Brakhage A.A."/>
            <person name="Braus G.H."/>
            <person name="Fischer R."/>
            <person name="Frisvad J.C."/>
            <person name="Goldman G.H."/>
            <person name="Houbraken J."/>
            <person name="Oakley B."/>
            <person name="Pocsi I."/>
            <person name="Scazzocchio C."/>
            <person name="Seiboth B."/>
            <person name="vanKuyk P.A."/>
            <person name="Wortman J."/>
            <person name="Dyer P.S."/>
            <person name="Grigoriev I.V."/>
        </authorList>
    </citation>
    <scope>NUCLEOTIDE SEQUENCE [LARGE SCALE GENOMIC DNA]</scope>
    <source>
        <strain evidence="9">ITEM 5010</strain>
    </source>
</reference>
<name>A0A1R3R8R5_ASPC5</name>
<gene>
    <name evidence="8" type="ORF">ASPCADRAFT_134903</name>
</gene>
<keyword evidence="3" id="KW-0238">DNA-binding</keyword>
<feature type="domain" description="Zn(2)-C6 fungal-type" evidence="7">
    <location>
        <begin position="16"/>
        <end position="46"/>
    </location>
</feature>
<dbReference type="OMA" id="MGHIRNA"/>
<dbReference type="Gene3D" id="4.10.240.10">
    <property type="entry name" value="Zn(2)-C6 fungal-type DNA-binding domain"/>
    <property type="match status" value="1"/>
</dbReference>
<dbReference type="Pfam" id="PF04082">
    <property type="entry name" value="Fungal_trans"/>
    <property type="match status" value="1"/>
</dbReference>
<dbReference type="SUPFAM" id="SSF57701">
    <property type="entry name" value="Zn2/Cys6 DNA-binding domain"/>
    <property type="match status" value="1"/>
</dbReference>
<dbReference type="SMART" id="SM00906">
    <property type="entry name" value="Fungal_trans"/>
    <property type="match status" value="1"/>
</dbReference>
<accession>A0A1R3R8R5</accession>
<feature type="compositionally biased region" description="Polar residues" evidence="6">
    <location>
        <begin position="72"/>
        <end position="88"/>
    </location>
</feature>
<proteinExistence type="predicted"/>
<dbReference type="InterPro" id="IPR036864">
    <property type="entry name" value="Zn2-C6_fun-type_DNA-bd_sf"/>
</dbReference>
<evidence type="ECO:0000256" key="5">
    <source>
        <dbReference type="ARBA" id="ARBA00023242"/>
    </source>
</evidence>
<keyword evidence="4" id="KW-0804">Transcription</keyword>
<evidence type="ECO:0000313" key="9">
    <source>
        <dbReference type="Proteomes" id="UP000188318"/>
    </source>
</evidence>
<dbReference type="AlphaFoldDB" id="A0A1R3R8R5"/>
<dbReference type="OrthoDB" id="2123952at2759"/>
<evidence type="ECO:0000256" key="4">
    <source>
        <dbReference type="ARBA" id="ARBA00023163"/>
    </source>
</evidence>
<keyword evidence="2" id="KW-0805">Transcription regulation</keyword>
<dbReference type="PROSITE" id="PS00463">
    <property type="entry name" value="ZN2_CY6_FUNGAL_1"/>
    <property type="match status" value="1"/>
</dbReference>
<dbReference type="EMBL" id="KV907514">
    <property type="protein sequence ID" value="OOF90875.1"/>
    <property type="molecule type" value="Genomic_DNA"/>
</dbReference>
<dbReference type="GO" id="GO:0009893">
    <property type="term" value="P:positive regulation of metabolic process"/>
    <property type="evidence" value="ECO:0007669"/>
    <property type="project" value="UniProtKB-ARBA"/>
</dbReference>
<evidence type="ECO:0000256" key="6">
    <source>
        <dbReference type="SAM" id="MobiDB-lite"/>
    </source>
</evidence>
<dbReference type="CDD" id="cd00067">
    <property type="entry name" value="GAL4"/>
    <property type="match status" value="1"/>
</dbReference>
<dbReference type="GO" id="GO:0003677">
    <property type="term" value="F:DNA binding"/>
    <property type="evidence" value="ECO:0007669"/>
    <property type="project" value="UniProtKB-KW"/>
</dbReference>
<sequence>MSETQSTARNIRRAKACNTCRRKKVKCDGKRPACSPCHAFNLPCAYQDVAERRNRGSRAYIEELEQRIERMQSQLESLSRPGNEQLNVETPRDSTSHSTEDRESEYPVQSVNVSGTGHEKDQSYVINAQDGRTRYFGASSAFSALSNSTVNAPENQTQMGARRRAPQRSSSAWPLTSWVPSILQDGPERRSYESLPSKEVTMLLVGEYFATFNQAIPLFDEIAFMRSINRQYSWNPDDSASWWISLNIVLAMSYRERAHVFPDGNDNWKRSLGHVKNALNAVTDIFLRNTDLSAVQGLLGLALYFQGTPNPQALFMFAAAAMRLAQSIGLHRNPAYGTSSEDEQRRRTYWIAFLLDSDISIRVGRPPVQDIEDYDTSLPMEEPPDGKGILTIDGARINFFRLLVQLALVQRHVYRHLYTVTVRRQTSEKMVEEVKSCEELLLNWKTSIPPRLQPQREFVCQPSYFLQHIVRLHFAYHCCYSNLYQVCMFQANATERSSNGTDNDISLIVSRSLDSARSALALLPQINLLGSTYKWNVIYFPAAASVPLALRLITAPTHSFAEGDFAMIRDIVTFLATTSSEEPGTYVDYILGMCSDLERSARQAIMTAQQGPRQLVGANEVNSAPDGTGEGNSRPAGYPIYNTLWASSSGAGMLDERSAHTANILPQAPYPDIEFPTFAEYDPTPNWQWSLPPFWNWQDLVPGVPSIPVVSSGDKPESNMPDI</sequence>
<dbReference type="Proteomes" id="UP000188318">
    <property type="component" value="Unassembled WGS sequence"/>
</dbReference>
<evidence type="ECO:0000256" key="1">
    <source>
        <dbReference type="ARBA" id="ARBA00022723"/>
    </source>
</evidence>
<feature type="region of interest" description="Disordered" evidence="6">
    <location>
        <begin position="72"/>
        <end position="118"/>
    </location>
</feature>
<keyword evidence="5" id="KW-0539">Nucleus</keyword>
<dbReference type="SMART" id="SM00066">
    <property type="entry name" value="GAL4"/>
    <property type="match status" value="1"/>
</dbReference>
<keyword evidence="9" id="KW-1185">Reference proteome</keyword>